<evidence type="ECO:0000256" key="5">
    <source>
        <dbReference type="SAM" id="Phobius"/>
    </source>
</evidence>
<keyword evidence="6" id="KW-0645">Protease</keyword>
<comment type="caution">
    <text evidence="6">The sequence shown here is derived from an EMBL/GenBank/DDBJ whole genome shotgun (WGS) entry which is preliminary data.</text>
</comment>
<comment type="subcellular location">
    <subcellularLocation>
        <location evidence="1">Membrane</location>
        <topology evidence="1">Single-pass membrane protein</topology>
    </subcellularLocation>
</comment>
<protein>
    <submittedName>
        <fullName evidence="6">Metalloprotease</fullName>
    </submittedName>
</protein>
<dbReference type="PANTHER" id="PTHR30168:SF0">
    <property type="entry name" value="INNER MEMBRANE PROTEIN"/>
    <property type="match status" value="1"/>
</dbReference>
<dbReference type="PANTHER" id="PTHR30168">
    <property type="entry name" value="PUTATIVE MEMBRANE PROTEIN YPFJ"/>
    <property type="match status" value="1"/>
</dbReference>
<reference evidence="6 7" key="1">
    <citation type="submission" date="2019-12" db="EMBL/GenBank/DDBJ databases">
        <title>Neisseriaceae gen. nov. sp. Genome sequencing and assembly.</title>
        <authorList>
            <person name="Liu Z."/>
            <person name="Li A."/>
        </authorList>
    </citation>
    <scope>NUCLEOTIDE SEQUENCE [LARGE SCALE GENOMIC DNA]</scope>
    <source>
        <strain evidence="6 7">B2N2-7</strain>
    </source>
</reference>
<name>A0A845BLR1_9NEIS</name>
<evidence type="ECO:0000313" key="7">
    <source>
        <dbReference type="Proteomes" id="UP000467214"/>
    </source>
</evidence>
<keyword evidence="2 5" id="KW-0812">Transmembrane</keyword>
<keyword evidence="6" id="KW-0482">Metalloprotease</keyword>
<dbReference type="GO" id="GO:0016020">
    <property type="term" value="C:membrane"/>
    <property type="evidence" value="ECO:0007669"/>
    <property type="project" value="UniProtKB-SubCell"/>
</dbReference>
<evidence type="ECO:0000256" key="2">
    <source>
        <dbReference type="ARBA" id="ARBA00022692"/>
    </source>
</evidence>
<evidence type="ECO:0000256" key="3">
    <source>
        <dbReference type="ARBA" id="ARBA00022989"/>
    </source>
</evidence>
<evidence type="ECO:0000256" key="1">
    <source>
        <dbReference type="ARBA" id="ARBA00004167"/>
    </source>
</evidence>
<dbReference type="RefSeq" id="WP_160795059.1">
    <property type="nucleotide sequence ID" value="NZ_WSSB01000003.1"/>
</dbReference>
<proteinExistence type="predicted"/>
<sequence>MRWKDKRESDNIEDRRGMGAAPRLGGGKIGLGTIAIALLAWWLFDINPMQILGMVGNGPQQVQHVPASKVAPDDEMGRFVSVVLADTEDVWGELFRQQGKTYQAPTLVLFSGRTPTACGQGSAAMGPFYCPLDSKVYIDLDFYRTLHTQLGAPGDFAQAYVIAHEIGHHVQNQLGISDKVRQLRSKMGEAEGNALSVRQELQADCLAGVWAHHADRARSLLEAGDLEEGLNAASRIGDDNLQRSAGQAVVPDSFTHGTSEQRVRWFRRGFDTGQMQQCDTFAAASL</sequence>
<dbReference type="Proteomes" id="UP000467214">
    <property type="component" value="Unassembled WGS sequence"/>
</dbReference>
<organism evidence="6 7">
    <name type="scientific">Craterilacuibacter sinensis</name>
    <dbReference type="NCBI Taxonomy" id="2686017"/>
    <lineage>
        <taxon>Bacteria</taxon>
        <taxon>Pseudomonadati</taxon>
        <taxon>Pseudomonadota</taxon>
        <taxon>Betaproteobacteria</taxon>
        <taxon>Neisseriales</taxon>
        <taxon>Neisseriaceae</taxon>
        <taxon>Craterilacuibacter</taxon>
    </lineage>
</organism>
<dbReference type="GO" id="GO:0006508">
    <property type="term" value="P:proteolysis"/>
    <property type="evidence" value="ECO:0007669"/>
    <property type="project" value="UniProtKB-KW"/>
</dbReference>
<dbReference type="InterPro" id="IPR007343">
    <property type="entry name" value="Uncharacterised_pept_Zn_put"/>
</dbReference>
<dbReference type="AlphaFoldDB" id="A0A845BLR1"/>
<accession>A0A845BLR1</accession>
<dbReference type="GO" id="GO:0008237">
    <property type="term" value="F:metallopeptidase activity"/>
    <property type="evidence" value="ECO:0007669"/>
    <property type="project" value="UniProtKB-KW"/>
</dbReference>
<keyword evidence="7" id="KW-1185">Reference proteome</keyword>
<evidence type="ECO:0000313" key="6">
    <source>
        <dbReference type="EMBL" id="MXR36158.1"/>
    </source>
</evidence>
<keyword evidence="6" id="KW-0378">Hydrolase</keyword>
<feature type="transmembrane region" description="Helical" evidence="5">
    <location>
        <begin position="21"/>
        <end position="44"/>
    </location>
</feature>
<gene>
    <name evidence="6" type="ORF">GQF02_04100</name>
</gene>
<keyword evidence="3 5" id="KW-1133">Transmembrane helix</keyword>
<dbReference type="Pfam" id="PF04228">
    <property type="entry name" value="Zn_peptidase"/>
    <property type="match status" value="1"/>
</dbReference>
<evidence type="ECO:0000256" key="4">
    <source>
        <dbReference type="ARBA" id="ARBA00023136"/>
    </source>
</evidence>
<keyword evidence="4 5" id="KW-0472">Membrane</keyword>
<dbReference type="EMBL" id="WSSB01000003">
    <property type="protein sequence ID" value="MXR36158.1"/>
    <property type="molecule type" value="Genomic_DNA"/>
</dbReference>